<gene>
    <name evidence="5" type="ORF">H0I76_03705</name>
</gene>
<dbReference type="PANTHER" id="PTHR43537:SF5">
    <property type="entry name" value="UXU OPERON TRANSCRIPTIONAL REGULATOR"/>
    <property type="match status" value="1"/>
</dbReference>
<dbReference type="PANTHER" id="PTHR43537">
    <property type="entry name" value="TRANSCRIPTIONAL REGULATOR, GNTR FAMILY"/>
    <property type="match status" value="1"/>
</dbReference>
<evidence type="ECO:0000313" key="5">
    <source>
        <dbReference type="EMBL" id="MBK0398285.1"/>
    </source>
</evidence>
<evidence type="ECO:0000256" key="3">
    <source>
        <dbReference type="ARBA" id="ARBA00023163"/>
    </source>
</evidence>
<keyword evidence="3" id="KW-0804">Transcription</keyword>
<dbReference type="Pfam" id="PF07729">
    <property type="entry name" value="FCD"/>
    <property type="match status" value="1"/>
</dbReference>
<dbReference type="Gene3D" id="1.20.120.530">
    <property type="entry name" value="GntR ligand-binding domain-like"/>
    <property type="match status" value="1"/>
</dbReference>
<feature type="domain" description="HTH gntR-type" evidence="4">
    <location>
        <begin position="9"/>
        <end position="76"/>
    </location>
</feature>
<keyword evidence="1" id="KW-0805">Transcription regulation</keyword>
<dbReference type="InterPro" id="IPR011711">
    <property type="entry name" value="GntR_C"/>
</dbReference>
<dbReference type="PRINTS" id="PR00035">
    <property type="entry name" value="HTHGNTR"/>
</dbReference>
<dbReference type="Gene3D" id="1.10.10.10">
    <property type="entry name" value="Winged helix-like DNA-binding domain superfamily/Winged helix DNA-binding domain"/>
    <property type="match status" value="1"/>
</dbReference>
<dbReference type="InterPro" id="IPR036390">
    <property type="entry name" value="WH_DNA-bd_sf"/>
</dbReference>
<organism evidence="5 6">
    <name type="scientific">Thermohalobaculum xanthum</name>
    <dbReference type="NCBI Taxonomy" id="2753746"/>
    <lineage>
        <taxon>Bacteria</taxon>
        <taxon>Pseudomonadati</taxon>
        <taxon>Pseudomonadota</taxon>
        <taxon>Alphaproteobacteria</taxon>
        <taxon>Rhodobacterales</taxon>
        <taxon>Paracoccaceae</taxon>
        <taxon>Thermohalobaculum</taxon>
    </lineage>
</organism>
<dbReference type="SUPFAM" id="SSF48008">
    <property type="entry name" value="GntR ligand-binding domain-like"/>
    <property type="match status" value="1"/>
</dbReference>
<dbReference type="GO" id="GO:0003677">
    <property type="term" value="F:DNA binding"/>
    <property type="evidence" value="ECO:0007669"/>
    <property type="project" value="UniProtKB-KW"/>
</dbReference>
<dbReference type="SUPFAM" id="SSF46785">
    <property type="entry name" value="Winged helix' DNA-binding domain"/>
    <property type="match status" value="1"/>
</dbReference>
<dbReference type="InterPro" id="IPR036388">
    <property type="entry name" value="WH-like_DNA-bd_sf"/>
</dbReference>
<evidence type="ECO:0000259" key="4">
    <source>
        <dbReference type="PROSITE" id="PS50949"/>
    </source>
</evidence>
<dbReference type="Pfam" id="PF00392">
    <property type="entry name" value="GntR"/>
    <property type="match status" value="1"/>
</dbReference>
<keyword evidence="2" id="KW-0238">DNA-binding</keyword>
<keyword evidence="6" id="KW-1185">Reference proteome</keyword>
<dbReference type="CDD" id="cd07377">
    <property type="entry name" value="WHTH_GntR"/>
    <property type="match status" value="1"/>
</dbReference>
<accession>A0A8J7SF75</accession>
<reference evidence="5" key="1">
    <citation type="submission" date="2020-12" db="EMBL/GenBank/DDBJ databases">
        <title>Bacterial taxonomy.</title>
        <authorList>
            <person name="Pan X."/>
        </authorList>
    </citation>
    <scope>NUCLEOTIDE SEQUENCE</scope>
    <source>
        <strain evidence="5">M0105</strain>
    </source>
</reference>
<dbReference type="PROSITE" id="PS50949">
    <property type="entry name" value="HTH_GNTR"/>
    <property type="match status" value="1"/>
</dbReference>
<dbReference type="InterPro" id="IPR000524">
    <property type="entry name" value="Tscrpt_reg_HTH_GntR"/>
</dbReference>
<protein>
    <submittedName>
        <fullName evidence="5">GntR family transcriptional regulator</fullName>
    </submittedName>
</protein>
<evidence type="ECO:0000256" key="2">
    <source>
        <dbReference type="ARBA" id="ARBA00023125"/>
    </source>
</evidence>
<dbReference type="InterPro" id="IPR008920">
    <property type="entry name" value="TF_FadR/GntR_C"/>
</dbReference>
<evidence type="ECO:0000313" key="6">
    <source>
        <dbReference type="Proteomes" id="UP000655420"/>
    </source>
</evidence>
<dbReference type="AlphaFoldDB" id="A0A8J7SF75"/>
<comment type="caution">
    <text evidence="5">The sequence shown here is derived from an EMBL/GenBank/DDBJ whole genome shotgun (WGS) entry which is preliminary data.</text>
</comment>
<dbReference type="RefSeq" id="WP_200607205.1">
    <property type="nucleotide sequence ID" value="NZ_JAEHHL010000001.1"/>
</dbReference>
<dbReference type="SMART" id="SM00895">
    <property type="entry name" value="FCD"/>
    <property type="match status" value="1"/>
</dbReference>
<name>A0A8J7SF75_9RHOB</name>
<proteinExistence type="predicted"/>
<sequence>MNDVRIKPLSTSHRAYEELRDLIFRGELAAGSDHLETELAERLGMSRTPVREAALMLEAQGLLEVRPRKGVRILPISPDDMREIYEVLTELESLAAERAAAAGYDDPDLKALSVAMDDMDVALASKDLEAWARADDAFHTELVRLGGNSRVCSIVTMMADQVRRARLVTLHLRPLPTKSNEDHRAVLEAIRNHDPALARKLHRAHRADAMAMLLDLIERSRLRHL</sequence>
<dbReference type="Proteomes" id="UP000655420">
    <property type="component" value="Unassembled WGS sequence"/>
</dbReference>
<evidence type="ECO:0000256" key="1">
    <source>
        <dbReference type="ARBA" id="ARBA00023015"/>
    </source>
</evidence>
<dbReference type="GO" id="GO:0003700">
    <property type="term" value="F:DNA-binding transcription factor activity"/>
    <property type="evidence" value="ECO:0007669"/>
    <property type="project" value="InterPro"/>
</dbReference>
<dbReference type="EMBL" id="JAEHHL010000001">
    <property type="protein sequence ID" value="MBK0398285.1"/>
    <property type="molecule type" value="Genomic_DNA"/>
</dbReference>
<dbReference type="SMART" id="SM00345">
    <property type="entry name" value="HTH_GNTR"/>
    <property type="match status" value="1"/>
</dbReference>